<sequence>MAGVRNQNRDQNRRAQRYTAAYVDGNAARKIEERKETPRKKLSREAQKNRAKSTSLGRGYIFFLAVMCSLATAACVHYLQLNAEVTAQRSAVTSKKLELNDLKSYNDAYYSKVTASVDLEEIKRRAINELGMQFVTEDQIRYYTPGNNSYVRQYQDVPES</sequence>
<dbReference type="EMBL" id="DWVZ01000103">
    <property type="protein sequence ID" value="HJC63500.1"/>
    <property type="molecule type" value="Genomic_DNA"/>
</dbReference>
<keyword evidence="1" id="KW-1133">Transmembrane helix</keyword>
<name>A0A9D2PP83_9FIRM</name>
<reference evidence="2" key="2">
    <citation type="submission" date="2021-04" db="EMBL/GenBank/DDBJ databases">
        <authorList>
            <person name="Gilroy R."/>
        </authorList>
    </citation>
    <scope>NUCLEOTIDE SEQUENCE</scope>
    <source>
        <strain evidence="2">ChiBcec2-3848</strain>
    </source>
</reference>
<keyword evidence="1" id="KW-0472">Membrane</keyword>
<keyword evidence="1" id="KW-0812">Transmembrane</keyword>
<accession>A0A9D2PP83</accession>
<evidence type="ECO:0000313" key="3">
    <source>
        <dbReference type="Proteomes" id="UP000823886"/>
    </source>
</evidence>
<organism evidence="2 3">
    <name type="scientific">Candidatus Blautia merdavium</name>
    <dbReference type="NCBI Taxonomy" id="2838494"/>
    <lineage>
        <taxon>Bacteria</taxon>
        <taxon>Bacillati</taxon>
        <taxon>Bacillota</taxon>
        <taxon>Clostridia</taxon>
        <taxon>Lachnospirales</taxon>
        <taxon>Lachnospiraceae</taxon>
        <taxon>Blautia</taxon>
    </lineage>
</organism>
<gene>
    <name evidence="2" type="ORF">H9753_07775</name>
</gene>
<comment type="caution">
    <text evidence="2">The sequence shown here is derived from an EMBL/GenBank/DDBJ whole genome shotgun (WGS) entry which is preliminary data.</text>
</comment>
<evidence type="ECO:0008006" key="4">
    <source>
        <dbReference type="Google" id="ProtNLM"/>
    </source>
</evidence>
<reference evidence="2" key="1">
    <citation type="journal article" date="2021" name="PeerJ">
        <title>Extensive microbial diversity within the chicken gut microbiome revealed by metagenomics and culture.</title>
        <authorList>
            <person name="Gilroy R."/>
            <person name="Ravi A."/>
            <person name="Getino M."/>
            <person name="Pursley I."/>
            <person name="Horton D.L."/>
            <person name="Alikhan N.F."/>
            <person name="Baker D."/>
            <person name="Gharbi K."/>
            <person name="Hall N."/>
            <person name="Watson M."/>
            <person name="Adriaenssens E.M."/>
            <person name="Foster-Nyarko E."/>
            <person name="Jarju S."/>
            <person name="Secka A."/>
            <person name="Antonio M."/>
            <person name="Oren A."/>
            <person name="Chaudhuri R.R."/>
            <person name="La Ragione R."/>
            <person name="Hildebrand F."/>
            <person name="Pallen M.J."/>
        </authorList>
    </citation>
    <scope>NUCLEOTIDE SEQUENCE</scope>
    <source>
        <strain evidence="2">ChiBcec2-3848</strain>
    </source>
</reference>
<feature type="transmembrane region" description="Helical" evidence="1">
    <location>
        <begin position="60"/>
        <end position="79"/>
    </location>
</feature>
<dbReference type="Proteomes" id="UP000823886">
    <property type="component" value="Unassembled WGS sequence"/>
</dbReference>
<protein>
    <recommendedName>
        <fullName evidence="4">Cell division protein FtsL</fullName>
    </recommendedName>
</protein>
<evidence type="ECO:0000256" key="1">
    <source>
        <dbReference type="SAM" id="Phobius"/>
    </source>
</evidence>
<proteinExistence type="predicted"/>
<evidence type="ECO:0000313" key="2">
    <source>
        <dbReference type="EMBL" id="HJC63500.1"/>
    </source>
</evidence>
<dbReference type="AlphaFoldDB" id="A0A9D2PP83"/>